<dbReference type="Gene3D" id="2.30.30.940">
    <property type="match status" value="1"/>
</dbReference>
<dbReference type="SUPFAM" id="SSF52540">
    <property type="entry name" value="P-loop containing nucleoside triphosphate hydrolases"/>
    <property type="match status" value="1"/>
</dbReference>
<evidence type="ECO:0000259" key="4">
    <source>
        <dbReference type="Pfam" id="PF18335"/>
    </source>
</evidence>
<evidence type="ECO:0000313" key="5">
    <source>
        <dbReference type="EMBL" id="MPM65920.1"/>
    </source>
</evidence>
<protein>
    <submittedName>
        <fullName evidence="5">ATP-dependent RecD-like DNA helicase</fullName>
        <ecNumber evidence="5">3.6.4.12</ecNumber>
    </submittedName>
</protein>
<keyword evidence="5" id="KW-0347">Helicase</keyword>
<sequence>MLDRIRKLLRRIPERFGYDPVDEVQVLTPMNRGACGTIQLNSELQNLLNPASGEGLTVGDRVFRLDDKVMQIANNYDKNIFNGDIGRIRYLNAAKREIAVRFDSERIVPYRGDEFDELVHAYAITVHKAQGCEFPVVILTLLKEHFLMLERNLLYTAMTRAKKLLILIGGVRAVHTAVSNTRREVRYTRLQERLAEMKTLLTDPPAH</sequence>
<dbReference type="Pfam" id="PF13538">
    <property type="entry name" value="UvrD_C_2"/>
    <property type="match status" value="1"/>
</dbReference>
<dbReference type="EC" id="3.6.4.12" evidence="5"/>
<gene>
    <name evidence="5" type="primary">recD2_45</name>
    <name evidence="5" type="ORF">SDC9_112824</name>
</gene>
<evidence type="ECO:0000256" key="1">
    <source>
        <dbReference type="ARBA" id="ARBA00022741"/>
    </source>
</evidence>
<keyword evidence="5" id="KW-0378">Hydrolase</keyword>
<dbReference type="GO" id="GO:0005524">
    <property type="term" value="F:ATP binding"/>
    <property type="evidence" value="ECO:0007669"/>
    <property type="project" value="UniProtKB-KW"/>
</dbReference>
<reference evidence="5" key="1">
    <citation type="submission" date="2019-08" db="EMBL/GenBank/DDBJ databases">
        <authorList>
            <person name="Kucharzyk K."/>
            <person name="Murdoch R.W."/>
            <person name="Higgins S."/>
            <person name="Loffler F."/>
        </authorList>
    </citation>
    <scope>NUCLEOTIDE SEQUENCE</scope>
</reference>
<accession>A0A645BKC2</accession>
<evidence type="ECO:0000259" key="3">
    <source>
        <dbReference type="Pfam" id="PF13538"/>
    </source>
</evidence>
<dbReference type="GO" id="GO:0003678">
    <property type="term" value="F:DNA helicase activity"/>
    <property type="evidence" value="ECO:0007669"/>
    <property type="project" value="UniProtKB-EC"/>
</dbReference>
<dbReference type="Gene3D" id="3.40.50.300">
    <property type="entry name" value="P-loop containing nucleotide triphosphate hydrolases"/>
    <property type="match status" value="2"/>
</dbReference>
<name>A0A645BKC2_9ZZZZ</name>
<dbReference type="InterPro" id="IPR050534">
    <property type="entry name" value="Coronavir_polyprotein_1ab"/>
</dbReference>
<dbReference type="EMBL" id="VSSQ01020788">
    <property type="protein sequence ID" value="MPM65920.1"/>
    <property type="molecule type" value="Genomic_DNA"/>
</dbReference>
<feature type="domain" description="UvrD-like helicase C-terminal" evidence="3">
    <location>
        <begin position="120"/>
        <end position="168"/>
    </location>
</feature>
<dbReference type="Pfam" id="PF18335">
    <property type="entry name" value="SH3_13"/>
    <property type="match status" value="1"/>
</dbReference>
<dbReference type="InterPro" id="IPR041451">
    <property type="entry name" value="RecD2_SH13"/>
</dbReference>
<keyword evidence="2" id="KW-0067">ATP-binding</keyword>
<dbReference type="AlphaFoldDB" id="A0A645BKC2"/>
<proteinExistence type="predicted"/>
<dbReference type="PANTHER" id="PTHR43788:SF6">
    <property type="entry name" value="DNA HELICASE B"/>
    <property type="match status" value="1"/>
</dbReference>
<organism evidence="5">
    <name type="scientific">bioreactor metagenome</name>
    <dbReference type="NCBI Taxonomy" id="1076179"/>
    <lineage>
        <taxon>unclassified sequences</taxon>
        <taxon>metagenomes</taxon>
        <taxon>ecological metagenomes</taxon>
    </lineage>
</organism>
<dbReference type="PANTHER" id="PTHR43788">
    <property type="entry name" value="DNA2/NAM7 HELICASE FAMILY MEMBER"/>
    <property type="match status" value="1"/>
</dbReference>
<comment type="caution">
    <text evidence="5">The sequence shown here is derived from an EMBL/GenBank/DDBJ whole genome shotgun (WGS) entry which is preliminary data.</text>
</comment>
<dbReference type="GO" id="GO:0016787">
    <property type="term" value="F:hydrolase activity"/>
    <property type="evidence" value="ECO:0007669"/>
    <property type="project" value="UniProtKB-KW"/>
</dbReference>
<evidence type="ECO:0000256" key="2">
    <source>
        <dbReference type="ARBA" id="ARBA00022840"/>
    </source>
</evidence>
<dbReference type="InterPro" id="IPR027785">
    <property type="entry name" value="UvrD-like_helicase_C"/>
</dbReference>
<dbReference type="InterPro" id="IPR027417">
    <property type="entry name" value="P-loop_NTPase"/>
</dbReference>
<keyword evidence="1" id="KW-0547">Nucleotide-binding</keyword>
<dbReference type="CDD" id="cd18809">
    <property type="entry name" value="SF1_C_RecD"/>
    <property type="match status" value="1"/>
</dbReference>
<feature type="domain" description="ATP-dependent RecD2 DNA helicase SH3" evidence="4">
    <location>
        <begin position="40"/>
        <end position="102"/>
    </location>
</feature>